<dbReference type="Gene3D" id="3.40.190.10">
    <property type="entry name" value="Periplasmic binding protein-like II"/>
    <property type="match status" value="2"/>
</dbReference>
<evidence type="ECO:0000256" key="4">
    <source>
        <dbReference type="ARBA" id="ARBA00023125"/>
    </source>
</evidence>
<evidence type="ECO:0000256" key="2">
    <source>
        <dbReference type="ARBA" id="ARBA00022458"/>
    </source>
</evidence>
<keyword evidence="3" id="KW-0805">Transcription regulation</keyword>
<dbReference type="RefSeq" id="WP_120015949.1">
    <property type="nucleotide sequence ID" value="NZ_QZWZ01000015.1"/>
</dbReference>
<dbReference type="PANTHER" id="PTHR30118">
    <property type="entry name" value="HTH-TYPE TRANSCRIPTIONAL REGULATOR LEUO-RELATED"/>
    <property type="match status" value="1"/>
</dbReference>
<keyword evidence="5" id="KW-0804">Transcription</keyword>
<dbReference type="Pfam" id="PF00126">
    <property type="entry name" value="HTH_1"/>
    <property type="match status" value="1"/>
</dbReference>
<evidence type="ECO:0000259" key="6">
    <source>
        <dbReference type="PROSITE" id="PS50931"/>
    </source>
</evidence>
<dbReference type="PANTHER" id="PTHR30118:SF15">
    <property type="entry name" value="TRANSCRIPTIONAL REGULATORY PROTEIN"/>
    <property type="match status" value="1"/>
</dbReference>
<dbReference type="SUPFAM" id="SSF46785">
    <property type="entry name" value="Winged helix' DNA-binding domain"/>
    <property type="match status" value="1"/>
</dbReference>
<keyword evidence="4" id="KW-0238">DNA-binding</keyword>
<dbReference type="SUPFAM" id="SSF53850">
    <property type="entry name" value="Periplasmic binding protein-like II"/>
    <property type="match status" value="1"/>
</dbReference>
<dbReference type="GO" id="GO:0003700">
    <property type="term" value="F:DNA-binding transcription factor activity"/>
    <property type="evidence" value="ECO:0007669"/>
    <property type="project" value="InterPro"/>
</dbReference>
<dbReference type="InterPro" id="IPR037402">
    <property type="entry name" value="YidZ_PBP2"/>
</dbReference>
<dbReference type="OrthoDB" id="528082at2"/>
<reference evidence="7 8" key="1">
    <citation type="submission" date="2018-09" db="EMBL/GenBank/DDBJ databases">
        <title>Mesorhizobium carmichaelinearum sp. nov. isolated from Carmichaelinea spp. root nodules in New Zealand.</title>
        <authorList>
            <person name="De Meyer S.E."/>
        </authorList>
    </citation>
    <scope>NUCLEOTIDE SEQUENCE [LARGE SCALE GENOMIC DNA]</scope>
    <source>
        <strain evidence="7 8">ICMP19557</strain>
    </source>
</reference>
<gene>
    <name evidence="7" type="ORF">D3227_19530</name>
</gene>
<dbReference type="PRINTS" id="PR00039">
    <property type="entry name" value="HTHLYSR"/>
</dbReference>
<dbReference type="InterPro" id="IPR036388">
    <property type="entry name" value="WH-like_DNA-bd_sf"/>
</dbReference>
<name>A0A3A5KKN2_9HYPH</name>
<dbReference type="CDD" id="cd08417">
    <property type="entry name" value="PBP2_Nitroaromatics_like"/>
    <property type="match status" value="1"/>
</dbReference>
<protein>
    <submittedName>
        <fullName evidence="7">LysR family transcriptional regulator</fullName>
    </submittedName>
</protein>
<dbReference type="Proteomes" id="UP000272706">
    <property type="component" value="Unassembled WGS sequence"/>
</dbReference>
<keyword evidence="8" id="KW-1185">Reference proteome</keyword>
<dbReference type="InterPro" id="IPR000847">
    <property type="entry name" value="LysR_HTH_N"/>
</dbReference>
<organism evidence="7 8">
    <name type="scientific">Mesorhizobium waimense</name>
    <dbReference type="NCBI Taxonomy" id="1300307"/>
    <lineage>
        <taxon>Bacteria</taxon>
        <taxon>Pseudomonadati</taxon>
        <taxon>Pseudomonadota</taxon>
        <taxon>Alphaproteobacteria</taxon>
        <taxon>Hyphomicrobiales</taxon>
        <taxon>Phyllobacteriaceae</taxon>
        <taxon>Mesorhizobium</taxon>
    </lineage>
</organism>
<sequence>MNLNALDLNLVRVLDALLRERSVTRAGEQIGLSQPAVSAALNRLRHALNDQLFVRRGNEMVPTPRAESLAEPVRVALREIERVFQPAKDFDPAGLERTFTFMGADFFSMLLMPPLAARIAAVAPGVSFRFLDSASGDVSRLLQEDQIDVALERPLEVSDWVSSTPLFGSPFAIIAAKGNAAIRQAGIAEGERLPIELFCELPHAIRSIDGSMSGFTDEALDKIGRTRRVSLALPHFQAVALAVAHGLYLAAIPRQFATVAAKSLPIAVYEAPFPIPSPAVRMYWHARHDDEEPHRWIRSRILEAVEALGFRDFEGTESTDSQG</sequence>
<evidence type="ECO:0000256" key="3">
    <source>
        <dbReference type="ARBA" id="ARBA00023015"/>
    </source>
</evidence>
<evidence type="ECO:0000256" key="5">
    <source>
        <dbReference type="ARBA" id="ARBA00023163"/>
    </source>
</evidence>
<evidence type="ECO:0000313" key="8">
    <source>
        <dbReference type="Proteomes" id="UP000272706"/>
    </source>
</evidence>
<dbReference type="EMBL" id="QZWZ01000015">
    <property type="protein sequence ID" value="RJT36304.1"/>
    <property type="molecule type" value="Genomic_DNA"/>
</dbReference>
<evidence type="ECO:0000313" key="7">
    <source>
        <dbReference type="EMBL" id="RJT36304.1"/>
    </source>
</evidence>
<dbReference type="PROSITE" id="PS50931">
    <property type="entry name" value="HTH_LYSR"/>
    <property type="match status" value="1"/>
</dbReference>
<dbReference type="AlphaFoldDB" id="A0A3A5KKN2"/>
<evidence type="ECO:0000256" key="1">
    <source>
        <dbReference type="ARBA" id="ARBA00009437"/>
    </source>
</evidence>
<dbReference type="Pfam" id="PF03466">
    <property type="entry name" value="LysR_substrate"/>
    <property type="match status" value="1"/>
</dbReference>
<dbReference type="GO" id="GO:0003677">
    <property type="term" value="F:DNA binding"/>
    <property type="evidence" value="ECO:0007669"/>
    <property type="project" value="UniProtKB-KW"/>
</dbReference>
<dbReference type="InterPro" id="IPR005119">
    <property type="entry name" value="LysR_subst-bd"/>
</dbReference>
<comment type="caution">
    <text evidence="7">The sequence shown here is derived from an EMBL/GenBank/DDBJ whole genome shotgun (WGS) entry which is preliminary data.</text>
</comment>
<feature type="domain" description="HTH lysR-type" evidence="6">
    <location>
        <begin position="6"/>
        <end position="63"/>
    </location>
</feature>
<dbReference type="Gene3D" id="1.10.10.10">
    <property type="entry name" value="Winged helix-like DNA-binding domain superfamily/Winged helix DNA-binding domain"/>
    <property type="match status" value="1"/>
</dbReference>
<dbReference type="InterPro" id="IPR050389">
    <property type="entry name" value="LysR-type_TF"/>
</dbReference>
<accession>A0A3A5KKN2</accession>
<comment type="similarity">
    <text evidence="1">Belongs to the LysR transcriptional regulatory family.</text>
</comment>
<dbReference type="InterPro" id="IPR036390">
    <property type="entry name" value="WH_DNA-bd_sf"/>
</dbReference>
<keyword evidence="2" id="KW-0536">Nodulation</keyword>
<proteinExistence type="inferred from homology"/>